<protein>
    <submittedName>
        <fullName evidence="1">Uncharacterized protein</fullName>
    </submittedName>
</protein>
<evidence type="ECO:0000313" key="2">
    <source>
        <dbReference type="Proteomes" id="UP000764837"/>
    </source>
</evidence>
<sequence>MSRIAPAVLLLLGPSIGPRLFAAHAKRVHGTATPPRIGATAN</sequence>
<proteinExistence type="predicted"/>
<keyword evidence="2" id="KW-1185">Reference proteome</keyword>
<evidence type="ECO:0000313" key="1">
    <source>
        <dbReference type="EMBL" id="MBM7495330.1"/>
    </source>
</evidence>
<accession>A0ABS2M4R1</accession>
<dbReference type="EMBL" id="JAFBBP010000001">
    <property type="protein sequence ID" value="MBM7495330.1"/>
    <property type="molecule type" value="Genomic_DNA"/>
</dbReference>
<gene>
    <name evidence="1" type="ORF">JOD64_006552</name>
</gene>
<reference evidence="1 2" key="1">
    <citation type="submission" date="2021-01" db="EMBL/GenBank/DDBJ databases">
        <title>Sequencing the genomes of 1000 actinobacteria strains.</title>
        <authorList>
            <person name="Klenk H.-P."/>
        </authorList>
    </citation>
    <scope>NUCLEOTIDE SEQUENCE [LARGE SCALE GENOMIC DNA]</scope>
    <source>
        <strain evidence="1 2">DSM 100204</strain>
    </source>
</reference>
<dbReference type="RefSeq" id="WP_275581626.1">
    <property type="nucleotide sequence ID" value="NZ_JAFBBP010000001.1"/>
</dbReference>
<dbReference type="Proteomes" id="UP000764837">
    <property type="component" value="Unassembled WGS sequence"/>
</dbReference>
<comment type="caution">
    <text evidence="1">The sequence shown here is derived from an EMBL/GenBank/DDBJ whole genome shotgun (WGS) entry which is preliminary data.</text>
</comment>
<organism evidence="1 2">
    <name type="scientific">Micromonospora luteifusca</name>
    <dbReference type="NCBI Taxonomy" id="709860"/>
    <lineage>
        <taxon>Bacteria</taxon>
        <taxon>Bacillati</taxon>
        <taxon>Actinomycetota</taxon>
        <taxon>Actinomycetes</taxon>
        <taxon>Micromonosporales</taxon>
        <taxon>Micromonosporaceae</taxon>
        <taxon>Micromonospora</taxon>
    </lineage>
</organism>
<name>A0ABS2M4R1_9ACTN</name>